<dbReference type="EMBL" id="JAIUJR010000006">
    <property type="protein sequence ID" value="MCA0132996.1"/>
    <property type="molecule type" value="Genomic_DNA"/>
</dbReference>
<dbReference type="PANTHER" id="PTHR34138">
    <property type="entry name" value="CELL SHAPE-DETERMINING PROTEIN MREC"/>
    <property type="match status" value="1"/>
</dbReference>
<dbReference type="Pfam" id="PF04085">
    <property type="entry name" value="MreC"/>
    <property type="match status" value="1"/>
</dbReference>
<dbReference type="RefSeq" id="WP_224529107.1">
    <property type="nucleotide sequence ID" value="NZ_JAIUJR010000006.1"/>
</dbReference>
<evidence type="ECO:0000256" key="1">
    <source>
        <dbReference type="ARBA" id="ARBA00009369"/>
    </source>
</evidence>
<dbReference type="Gene3D" id="2.40.10.350">
    <property type="entry name" value="Rod shape-determining protein MreC, domain 2"/>
    <property type="match status" value="1"/>
</dbReference>
<comment type="caution">
    <text evidence="6">The sequence shown here is derived from an EMBL/GenBank/DDBJ whole genome shotgun (WGS) entry which is preliminary data.</text>
</comment>
<proteinExistence type="inferred from homology"/>
<dbReference type="PANTHER" id="PTHR34138:SF1">
    <property type="entry name" value="CELL SHAPE-DETERMINING PROTEIN MREC"/>
    <property type="match status" value="1"/>
</dbReference>
<evidence type="ECO:0000256" key="3">
    <source>
        <dbReference type="ARBA" id="ARBA00022960"/>
    </source>
</evidence>
<evidence type="ECO:0000256" key="4">
    <source>
        <dbReference type="ARBA" id="ARBA00032089"/>
    </source>
</evidence>
<evidence type="ECO:0000259" key="5">
    <source>
        <dbReference type="Pfam" id="PF04085"/>
    </source>
</evidence>
<sequence length="273" mass="30674">MQQIINFVIRNKTFLLFLLLFSVSLALTIQSHSYHRSKFINSANSLTGGVYGTFNSIGKYFNLKDKNEKLAEENRHLRMQLLKHREPNDSTFIDSSLFEATYKIVTAQVYKNSYALTNNFLMLNKGKKDSIKQDFGVISSKGIIGIIDNTSKSYATVLSILNTNSRINARLKGTNHLGTLKWNGKSPYFSQLVDVSKFAPVKIGDTIETGGQSAIFPRGIGIGTINKFETDISGDTYNIEVKLFNDMTNLGTVYIIENTDRNEIRALQNTIDD</sequence>
<dbReference type="NCBIfam" id="NF010532">
    <property type="entry name" value="PRK13922.9-3"/>
    <property type="match status" value="1"/>
</dbReference>
<dbReference type="InterPro" id="IPR055342">
    <property type="entry name" value="MreC_beta-barrel_core"/>
</dbReference>
<evidence type="ECO:0000313" key="6">
    <source>
        <dbReference type="EMBL" id="MCA0132996.1"/>
    </source>
</evidence>
<organism evidence="6 7">
    <name type="scientific">Winogradskyella alexanderae</name>
    <dbReference type="NCBI Taxonomy" id="2877123"/>
    <lineage>
        <taxon>Bacteria</taxon>
        <taxon>Pseudomonadati</taxon>
        <taxon>Bacteroidota</taxon>
        <taxon>Flavobacteriia</taxon>
        <taxon>Flavobacteriales</taxon>
        <taxon>Flavobacteriaceae</taxon>
        <taxon>Winogradskyella</taxon>
    </lineage>
</organism>
<dbReference type="InterPro" id="IPR042175">
    <property type="entry name" value="Cell/Rod_MreC_2"/>
</dbReference>
<evidence type="ECO:0000313" key="7">
    <source>
        <dbReference type="Proteomes" id="UP001198901"/>
    </source>
</evidence>
<name>A0ABS7XVF1_9FLAO</name>
<keyword evidence="3" id="KW-0133">Cell shape</keyword>
<protein>
    <recommendedName>
        <fullName evidence="2">Cell shape-determining protein MreC</fullName>
    </recommendedName>
    <alternativeName>
        <fullName evidence="4">Cell shape protein MreC</fullName>
    </alternativeName>
</protein>
<accession>A0ABS7XVF1</accession>
<reference evidence="7" key="1">
    <citation type="submission" date="2023-07" db="EMBL/GenBank/DDBJ databases">
        <authorList>
            <person name="Yue Y."/>
        </authorList>
    </citation>
    <scope>NUCLEOTIDE SEQUENCE [LARGE SCALE GENOMIC DNA]</scope>
    <source>
        <strain evidence="7">D23</strain>
    </source>
</reference>
<evidence type="ECO:0000256" key="2">
    <source>
        <dbReference type="ARBA" id="ARBA00013855"/>
    </source>
</evidence>
<dbReference type="Gene3D" id="2.40.10.340">
    <property type="entry name" value="Rod shape-determining protein MreC, domain 1"/>
    <property type="match status" value="1"/>
</dbReference>
<dbReference type="InterPro" id="IPR042177">
    <property type="entry name" value="Cell/Rod_1"/>
</dbReference>
<feature type="domain" description="Rod shape-determining protein MreC beta-barrel core" evidence="5">
    <location>
        <begin position="110"/>
        <end position="257"/>
    </location>
</feature>
<dbReference type="InterPro" id="IPR007221">
    <property type="entry name" value="MreC"/>
</dbReference>
<comment type="similarity">
    <text evidence="1">Belongs to the MreC family.</text>
</comment>
<dbReference type="Proteomes" id="UP001198901">
    <property type="component" value="Unassembled WGS sequence"/>
</dbReference>
<gene>
    <name evidence="6" type="primary">mreC</name>
    <name evidence="6" type="ORF">LBU54_10420</name>
</gene>
<keyword evidence="7" id="KW-1185">Reference proteome</keyword>